<comment type="caution">
    <text evidence="1">The sequence shown here is derived from an EMBL/GenBank/DDBJ whole genome shotgun (WGS) entry which is preliminary data.</text>
</comment>
<evidence type="ECO:0000313" key="2">
    <source>
        <dbReference type="Proteomes" id="UP000266673"/>
    </source>
</evidence>
<evidence type="ECO:0000313" key="1">
    <source>
        <dbReference type="EMBL" id="RIB02286.1"/>
    </source>
</evidence>
<organism evidence="1 2">
    <name type="scientific">Gigaspora rosea</name>
    <dbReference type="NCBI Taxonomy" id="44941"/>
    <lineage>
        <taxon>Eukaryota</taxon>
        <taxon>Fungi</taxon>
        <taxon>Fungi incertae sedis</taxon>
        <taxon>Mucoromycota</taxon>
        <taxon>Glomeromycotina</taxon>
        <taxon>Glomeromycetes</taxon>
        <taxon>Diversisporales</taxon>
        <taxon>Gigasporaceae</taxon>
        <taxon>Gigaspora</taxon>
    </lineage>
</organism>
<keyword evidence="2" id="KW-1185">Reference proteome</keyword>
<name>A0A397U5G8_9GLOM</name>
<reference evidence="1 2" key="1">
    <citation type="submission" date="2018-06" db="EMBL/GenBank/DDBJ databases">
        <title>Comparative genomics reveals the genomic features of Rhizophagus irregularis, R. cerebriforme, R. diaphanum and Gigaspora rosea, and their symbiotic lifestyle signature.</title>
        <authorList>
            <person name="Morin E."/>
            <person name="San Clemente H."/>
            <person name="Chen E.C.H."/>
            <person name="De La Providencia I."/>
            <person name="Hainaut M."/>
            <person name="Kuo A."/>
            <person name="Kohler A."/>
            <person name="Murat C."/>
            <person name="Tang N."/>
            <person name="Roy S."/>
            <person name="Loubradou J."/>
            <person name="Henrissat B."/>
            <person name="Grigoriev I.V."/>
            <person name="Corradi N."/>
            <person name="Roux C."/>
            <person name="Martin F.M."/>
        </authorList>
    </citation>
    <scope>NUCLEOTIDE SEQUENCE [LARGE SCALE GENOMIC DNA]</scope>
    <source>
        <strain evidence="1 2">DAOM 194757</strain>
    </source>
</reference>
<dbReference type="Proteomes" id="UP000266673">
    <property type="component" value="Unassembled WGS sequence"/>
</dbReference>
<dbReference type="OrthoDB" id="2490335at2759"/>
<accession>A0A397U5G8</accession>
<sequence>MELIISNIKATDEFIRAIRDALSNHDKIGKLREIIKDYSYFYARHFTLGGLIERTEKNIENSDTKTSVTGEIKIPNLGINSINAELNVHDKKNTHSSSVTNKEVTENIIGGTFYSYSQDDKKP</sequence>
<dbReference type="EMBL" id="QKWP01002748">
    <property type="protein sequence ID" value="RIB02286.1"/>
    <property type="molecule type" value="Genomic_DNA"/>
</dbReference>
<protein>
    <recommendedName>
        <fullName evidence="3">MACPF domain-containing protein</fullName>
    </recommendedName>
</protein>
<proteinExistence type="predicted"/>
<evidence type="ECO:0008006" key="3">
    <source>
        <dbReference type="Google" id="ProtNLM"/>
    </source>
</evidence>
<gene>
    <name evidence="1" type="ORF">C2G38_2228252</name>
</gene>
<dbReference type="AlphaFoldDB" id="A0A397U5G8"/>